<keyword evidence="1" id="KW-0195">Cyclin</keyword>
<feature type="compositionally biased region" description="Polar residues" evidence="2">
    <location>
        <begin position="51"/>
        <end position="66"/>
    </location>
</feature>
<dbReference type="eggNOG" id="KOG2496">
    <property type="taxonomic scope" value="Eukaryota"/>
</dbReference>
<organism evidence="4">
    <name type="scientific">Talaromyces marneffei PM1</name>
    <dbReference type="NCBI Taxonomy" id="1077442"/>
    <lineage>
        <taxon>Eukaryota</taxon>
        <taxon>Fungi</taxon>
        <taxon>Dikarya</taxon>
        <taxon>Ascomycota</taxon>
        <taxon>Pezizomycotina</taxon>
        <taxon>Eurotiomycetes</taxon>
        <taxon>Eurotiomycetidae</taxon>
        <taxon>Eurotiales</taxon>
        <taxon>Trichocomaceae</taxon>
        <taxon>Talaromyces</taxon>
        <taxon>Talaromyces sect. Talaromyces</taxon>
    </lineage>
</organism>
<dbReference type="InterPro" id="IPR031658">
    <property type="entry name" value="Cyclin_C_2"/>
</dbReference>
<feature type="compositionally biased region" description="Basic and acidic residues" evidence="2">
    <location>
        <begin position="388"/>
        <end position="411"/>
    </location>
</feature>
<name>A0A093V0K4_TALMA</name>
<reference evidence="4" key="1">
    <citation type="journal article" date="2014" name="PLoS Genet.">
        <title>Signature Gene Expression Reveals Novel Clues to the Molecular Mechanisms of Dimorphic Transition in Penicillium marneffei.</title>
        <authorList>
            <person name="Yang E."/>
            <person name="Wang G."/>
            <person name="Cai J."/>
            <person name="Woo P.C."/>
            <person name="Lau S.K."/>
            <person name="Yuen K.-Y."/>
            <person name="Chow W.-N."/>
            <person name="Lin X."/>
        </authorList>
    </citation>
    <scope>NUCLEOTIDE SEQUENCE [LARGE SCALE GENOMIC DNA]</scope>
    <source>
        <strain evidence="4">PM1</strain>
    </source>
</reference>
<feature type="region of interest" description="Disordered" evidence="2">
    <location>
        <begin position="364"/>
        <end position="423"/>
    </location>
</feature>
<dbReference type="Pfam" id="PF16899">
    <property type="entry name" value="Cyclin_C_2"/>
    <property type="match status" value="1"/>
</dbReference>
<dbReference type="GO" id="GO:0006357">
    <property type="term" value="P:regulation of transcription by RNA polymerase II"/>
    <property type="evidence" value="ECO:0007669"/>
    <property type="project" value="InterPro"/>
</dbReference>
<dbReference type="GO" id="GO:0016538">
    <property type="term" value="F:cyclin-dependent protein serine/threonine kinase regulator activity"/>
    <property type="evidence" value="ECO:0007669"/>
    <property type="project" value="InterPro"/>
</dbReference>
<sequence>MIEDEIYKTSTQFRIWSYTKDSLKSLRANTNAVACERLRAAQNRAREAPRSATTSSSGNLTPNPSDNDSKVEAALGKDVDCLNAEEELMFVRYYCEQALELGDNYKPPLPTMVRATAIQYLRRFYLSNSVMTYHPKTIMPCALFLATKTDNYYLSLNEFAKAVPKIDKPADVIAPEYTLTQGLRYTFDVRHPFRGLEGGIMEIQAIAQGEGQPGPLTTGQTPESMKQAINNIAPIQGSDKGSISSRISTAHGKARELLKTAAQMTDAYFFYTPSQIWLAALLVADKPLAQFYLDTKLGPGVNTVSADSNNPLEMIRTKLMTTLSDCASLLESYTPVASNPETIKDLKAIAKKVYQCQMIEKLDPAAPGSGQKRSTGSLPGAEGASESELERAAKKRRLERERREQESKDIFGGELVAQRNKAG</sequence>
<dbReference type="AlphaFoldDB" id="A0A093V0K4"/>
<feature type="region of interest" description="Disordered" evidence="2">
    <location>
        <begin position="41"/>
        <end position="69"/>
    </location>
</feature>
<accession>A0A093V0K4</accession>
<evidence type="ECO:0000313" key="4">
    <source>
        <dbReference type="EMBL" id="KFX45730.1"/>
    </source>
</evidence>
<dbReference type="Gene3D" id="1.10.472.10">
    <property type="entry name" value="Cyclin-like"/>
    <property type="match status" value="2"/>
</dbReference>
<evidence type="ECO:0000256" key="2">
    <source>
        <dbReference type="SAM" id="MobiDB-lite"/>
    </source>
</evidence>
<protein>
    <submittedName>
        <fullName evidence="4">Cyclin CCL1</fullName>
    </submittedName>
</protein>
<dbReference type="FunFam" id="1.10.472.10:FF:000095">
    <property type="entry name" value="Cyclin Ccl1, putative (AFU_orthologue AFUA_5G07030)"/>
    <property type="match status" value="1"/>
</dbReference>
<dbReference type="InterPro" id="IPR043198">
    <property type="entry name" value="Cyclin/Ssn8"/>
</dbReference>
<dbReference type="HOGENOM" id="CLU_022620_4_1_1"/>
<evidence type="ECO:0000259" key="3">
    <source>
        <dbReference type="Pfam" id="PF16899"/>
    </source>
</evidence>
<dbReference type="CDD" id="cd20525">
    <property type="entry name" value="CYCLIN_CCNH_rpt2"/>
    <property type="match status" value="1"/>
</dbReference>
<evidence type="ECO:0000256" key="1">
    <source>
        <dbReference type="ARBA" id="ARBA00023127"/>
    </source>
</evidence>
<feature type="domain" description="Cyclin C-terminal" evidence="3">
    <location>
        <begin position="191"/>
        <end position="331"/>
    </location>
</feature>
<dbReference type="EMBL" id="JPOX01000022">
    <property type="protein sequence ID" value="KFX45730.1"/>
    <property type="molecule type" value="Genomic_DNA"/>
</dbReference>
<dbReference type="SUPFAM" id="SSF47954">
    <property type="entry name" value="Cyclin-like"/>
    <property type="match status" value="2"/>
</dbReference>
<dbReference type="PANTHER" id="PTHR10026">
    <property type="entry name" value="CYCLIN"/>
    <property type="match status" value="1"/>
</dbReference>
<proteinExistence type="predicted"/>
<dbReference type="CDD" id="cd20524">
    <property type="entry name" value="CYCLIN_CCNH_rpt1"/>
    <property type="match status" value="1"/>
</dbReference>
<dbReference type="InterPro" id="IPR036915">
    <property type="entry name" value="Cyclin-like_sf"/>
</dbReference>
<comment type="caution">
    <text evidence="4">The sequence shown here is derived from an EMBL/GenBank/DDBJ whole genome shotgun (WGS) entry which is preliminary data.</text>
</comment>
<gene>
    <name evidence="4" type="ORF">GQ26_0221190</name>
</gene>